<evidence type="ECO:0000313" key="2">
    <source>
        <dbReference type="Proteomes" id="UP001221519"/>
    </source>
</evidence>
<geneLocation type="plasmid" evidence="1 2">
    <name>unnamed1</name>
</geneLocation>
<dbReference type="RefSeq" id="WP_274338769.1">
    <property type="nucleotide sequence ID" value="NZ_CP118109.1"/>
</dbReference>
<keyword evidence="1" id="KW-0614">Plasmid</keyword>
<sequence>MGRQIKTTCLKCNETVTLDFGDANYSQALKMAEKLDRRAMECPGFHVEIGGWNKYWQLNRIIEEAYTEEEKDICRDIVRRITIQILDGKYLEKEHEFGTEKETGLFLQGLIDGGLKEDSRVHVRHYNYFKEELGDYEAPAKTALTYLSGSHLC</sequence>
<accession>A0ABY7XH79</accession>
<evidence type="ECO:0000313" key="1">
    <source>
        <dbReference type="EMBL" id="WDI05197.1"/>
    </source>
</evidence>
<dbReference type="Proteomes" id="UP001221519">
    <property type="component" value="Plasmid unnamed1"/>
</dbReference>
<proteinExistence type="predicted"/>
<dbReference type="EMBL" id="CP118109">
    <property type="protein sequence ID" value="WDI05197.1"/>
    <property type="molecule type" value="Genomic_DNA"/>
</dbReference>
<name>A0ABY7XH79_9BACL</name>
<gene>
    <name evidence="1" type="ORF">PUW25_25650</name>
</gene>
<keyword evidence="2" id="KW-1185">Reference proteome</keyword>
<organism evidence="1 2">
    <name type="scientific">Paenibacillus urinalis</name>
    <dbReference type="NCBI Taxonomy" id="521520"/>
    <lineage>
        <taxon>Bacteria</taxon>
        <taxon>Bacillati</taxon>
        <taxon>Bacillota</taxon>
        <taxon>Bacilli</taxon>
        <taxon>Bacillales</taxon>
        <taxon>Paenibacillaceae</taxon>
        <taxon>Paenibacillus</taxon>
    </lineage>
</organism>
<protein>
    <submittedName>
        <fullName evidence="1">Uncharacterized protein</fullName>
    </submittedName>
</protein>
<reference evidence="1 2" key="1">
    <citation type="submission" date="2023-02" db="EMBL/GenBank/DDBJ databases">
        <title>Pathogen: clinical or host-associated sample.</title>
        <authorList>
            <person name="Hergert J."/>
            <person name="Casey R."/>
            <person name="Wagner J."/>
            <person name="Young E.L."/>
            <person name="Oakeson K.F."/>
        </authorList>
    </citation>
    <scope>NUCLEOTIDE SEQUENCE [LARGE SCALE GENOMIC DNA]</scope>
    <source>
        <strain evidence="1 2">2022CK-00829</strain>
        <plasmid evidence="1 2">unnamed1</plasmid>
    </source>
</reference>